<keyword evidence="3" id="KW-0808">Transferase</keyword>
<dbReference type="PANTHER" id="PTHR42926">
    <property type="match status" value="1"/>
</dbReference>
<feature type="domain" description="KaiC" evidence="7">
    <location>
        <begin position="8"/>
        <end position="251"/>
    </location>
</feature>
<evidence type="ECO:0000256" key="1">
    <source>
        <dbReference type="ARBA" id="ARBA00012513"/>
    </source>
</evidence>
<evidence type="ECO:0000259" key="7">
    <source>
        <dbReference type="PROSITE" id="PS51146"/>
    </source>
</evidence>
<evidence type="ECO:0000313" key="8">
    <source>
        <dbReference type="EMBL" id="BCJ47730.1"/>
    </source>
</evidence>
<feature type="domain" description="KaiC" evidence="7">
    <location>
        <begin position="252"/>
        <end position="486"/>
    </location>
</feature>
<evidence type="ECO:0000313" key="9">
    <source>
        <dbReference type="Proteomes" id="UP000676967"/>
    </source>
</evidence>
<protein>
    <recommendedName>
        <fullName evidence="1">non-specific serine/threonine protein kinase</fullName>
        <ecNumber evidence="1">2.7.11.1</ecNumber>
    </recommendedName>
</protein>
<dbReference type="RefSeq" id="WP_189330103.1">
    <property type="nucleotide sequence ID" value="NZ_AP023356.1"/>
</dbReference>
<accession>A0ABM7M7T8</accession>
<proteinExistence type="predicted"/>
<evidence type="ECO:0000256" key="3">
    <source>
        <dbReference type="ARBA" id="ARBA00022679"/>
    </source>
</evidence>
<organism evidence="8 9">
    <name type="scientific">Actinoplanes ianthinogenes</name>
    <dbReference type="NCBI Taxonomy" id="122358"/>
    <lineage>
        <taxon>Bacteria</taxon>
        <taxon>Bacillati</taxon>
        <taxon>Actinomycetota</taxon>
        <taxon>Actinomycetes</taxon>
        <taxon>Micromonosporales</taxon>
        <taxon>Micromonosporaceae</taxon>
        <taxon>Actinoplanes</taxon>
    </lineage>
</organism>
<dbReference type="Gene3D" id="3.40.50.300">
    <property type="entry name" value="P-loop containing nucleotide triphosphate hydrolases"/>
    <property type="match status" value="2"/>
</dbReference>
<dbReference type="InterPro" id="IPR030665">
    <property type="entry name" value="KaiC"/>
</dbReference>
<reference evidence="8 9" key="1">
    <citation type="submission" date="2020-08" db="EMBL/GenBank/DDBJ databases">
        <title>Whole genome shotgun sequence of Actinoplanes ianthinogenes NBRC 13996.</title>
        <authorList>
            <person name="Komaki H."/>
            <person name="Tamura T."/>
        </authorList>
    </citation>
    <scope>NUCLEOTIDE SEQUENCE [LARGE SCALE GENOMIC DNA]</scope>
    <source>
        <strain evidence="8 9">NBRC 13996</strain>
    </source>
</reference>
<evidence type="ECO:0000256" key="5">
    <source>
        <dbReference type="ARBA" id="ARBA00022777"/>
    </source>
</evidence>
<dbReference type="EC" id="2.7.11.1" evidence="1"/>
<dbReference type="EMBL" id="AP023356">
    <property type="protein sequence ID" value="BCJ47730.1"/>
    <property type="molecule type" value="Genomic_DNA"/>
</dbReference>
<sequence>MTDGRDIPRTPTGISGFLQVSLGGLPAGRATLVTGTTGSGKTLFALEFLARGIANFDEPGVFVTFEETADDIRRNAASFGFDIAVWEAEGKWAFVDVSSTTIGEPIIIGSYDFSALIARVGDAVRRIGARRVSIDSLGAIFTRFPDLAVVRREVLRLVGSLEQLQVTAIVTAERATEHDGVSRYGVEEFAVDNVIVLRNNLQAERRRRTIEIVKFRGAAHRTGEWLFTIDPRDGMVVIPLAFLVPRDRAAETKVSTGNPELDEMCGGGVYRDGVILLTGPTGMGKTLSALRFVAAGTAAGERCLLYSFDETREQLSRNAGTWGLDLASMERSGQLRVICEYPEVASLEDHFLRLHRALEEFHPHRLVIDTLSALERIVTPRGLLDFVLALVGLLRQREVTTLLTAAPVGRTTSTITPAIATEIASLVDTSIVLRYVEAPGRIMRVITVIQTRGSAHDDSVREVTVDHDGLHIGPPARALTQVLTGSPFNPPGFAYGVGPEPEDGLGERHDG</sequence>
<dbReference type="PROSITE" id="PS51146">
    <property type="entry name" value="KAIC"/>
    <property type="match status" value="2"/>
</dbReference>
<dbReference type="Proteomes" id="UP000676967">
    <property type="component" value="Chromosome"/>
</dbReference>
<dbReference type="PIRSF" id="PIRSF039117">
    <property type="entry name" value="KaiC"/>
    <property type="match status" value="1"/>
</dbReference>
<evidence type="ECO:0000256" key="2">
    <source>
        <dbReference type="ARBA" id="ARBA00022553"/>
    </source>
</evidence>
<dbReference type="InterPro" id="IPR051347">
    <property type="entry name" value="Circadian_clock_KaiC-rel"/>
</dbReference>
<dbReference type="InterPro" id="IPR014774">
    <property type="entry name" value="KaiC-like_dom"/>
</dbReference>
<dbReference type="SUPFAM" id="SSF52540">
    <property type="entry name" value="P-loop containing nucleoside triphosphate hydrolases"/>
    <property type="match status" value="2"/>
</dbReference>
<dbReference type="NCBIfam" id="NF006799">
    <property type="entry name" value="PRK09302.1"/>
    <property type="match status" value="1"/>
</dbReference>
<keyword evidence="6" id="KW-0378">Hydrolase</keyword>
<dbReference type="PANTHER" id="PTHR42926:SF1">
    <property type="entry name" value="CIRCADIAN CLOCK OSCILLATOR PROTEIN KAIC 1"/>
    <property type="match status" value="1"/>
</dbReference>
<keyword evidence="4" id="KW-0677">Repeat</keyword>
<keyword evidence="5" id="KW-0418">Kinase</keyword>
<keyword evidence="2" id="KW-0597">Phosphoprotein</keyword>
<gene>
    <name evidence="8" type="ORF">Aiant_83870</name>
</gene>
<dbReference type="InterPro" id="IPR027417">
    <property type="entry name" value="P-loop_NTPase"/>
</dbReference>
<evidence type="ECO:0000256" key="4">
    <source>
        <dbReference type="ARBA" id="ARBA00022737"/>
    </source>
</evidence>
<name>A0ABM7M7T8_9ACTN</name>
<keyword evidence="9" id="KW-1185">Reference proteome</keyword>
<dbReference type="InterPro" id="IPR010624">
    <property type="entry name" value="KaiC_dom"/>
</dbReference>
<evidence type="ECO:0000256" key="6">
    <source>
        <dbReference type="ARBA" id="ARBA00022801"/>
    </source>
</evidence>
<dbReference type="Pfam" id="PF06745">
    <property type="entry name" value="ATPase"/>
    <property type="match status" value="2"/>
</dbReference>